<dbReference type="AlphaFoldDB" id="A0A9W7JLF6"/>
<name>A0A9W7JLF6_HIBTR</name>
<keyword evidence="2" id="KW-1185">Reference proteome</keyword>
<gene>
    <name evidence="1" type="ORF">HRI_005267100</name>
</gene>
<protein>
    <submittedName>
        <fullName evidence="1">Uncharacterized protein</fullName>
    </submittedName>
</protein>
<evidence type="ECO:0000313" key="2">
    <source>
        <dbReference type="Proteomes" id="UP001165190"/>
    </source>
</evidence>
<evidence type="ECO:0000313" key="1">
    <source>
        <dbReference type="EMBL" id="GMJ15979.1"/>
    </source>
</evidence>
<reference evidence="1" key="1">
    <citation type="submission" date="2023-05" db="EMBL/GenBank/DDBJ databases">
        <title>Genome and transcriptome analyses reveal genes involved in the formation of fine ridges on petal epidermal cells in Hibiscus trionum.</title>
        <authorList>
            <person name="Koshimizu S."/>
            <person name="Masuda S."/>
            <person name="Ishii T."/>
            <person name="Shirasu K."/>
            <person name="Hoshino A."/>
            <person name="Arita M."/>
        </authorList>
    </citation>
    <scope>NUCLEOTIDE SEQUENCE</scope>
    <source>
        <strain evidence="1">Hamamatsu line</strain>
    </source>
</reference>
<comment type="caution">
    <text evidence="1">The sequence shown here is derived from an EMBL/GenBank/DDBJ whole genome shotgun (WGS) entry which is preliminary data.</text>
</comment>
<accession>A0A9W7JLF6</accession>
<proteinExistence type="predicted"/>
<sequence length="67" mass="7125">MVNGRGLGRKGLLKPLRLIGVHQATKSSEALSSHHGEQWFCELGVGCQVGGWFAGSKVYDGGLETGR</sequence>
<dbReference type="EMBL" id="BSYR01000097">
    <property type="protein sequence ID" value="GMJ15979.1"/>
    <property type="molecule type" value="Genomic_DNA"/>
</dbReference>
<dbReference type="Proteomes" id="UP001165190">
    <property type="component" value="Unassembled WGS sequence"/>
</dbReference>
<organism evidence="1 2">
    <name type="scientific">Hibiscus trionum</name>
    <name type="common">Flower of an hour</name>
    <dbReference type="NCBI Taxonomy" id="183268"/>
    <lineage>
        <taxon>Eukaryota</taxon>
        <taxon>Viridiplantae</taxon>
        <taxon>Streptophyta</taxon>
        <taxon>Embryophyta</taxon>
        <taxon>Tracheophyta</taxon>
        <taxon>Spermatophyta</taxon>
        <taxon>Magnoliopsida</taxon>
        <taxon>eudicotyledons</taxon>
        <taxon>Gunneridae</taxon>
        <taxon>Pentapetalae</taxon>
        <taxon>rosids</taxon>
        <taxon>malvids</taxon>
        <taxon>Malvales</taxon>
        <taxon>Malvaceae</taxon>
        <taxon>Malvoideae</taxon>
        <taxon>Hibiscus</taxon>
    </lineage>
</organism>